<feature type="transmembrane region" description="Helical" evidence="1">
    <location>
        <begin position="31"/>
        <end position="51"/>
    </location>
</feature>
<evidence type="ECO:0000313" key="2">
    <source>
        <dbReference type="EMBL" id="QJA66706.1"/>
    </source>
</evidence>
<reference evidence="3" key="1">
    <citation type="submission" date="2020-03" db="EMBL/GenBank/DDBJ databases">
        <title>The deep terrestrial virosphere.</title>
        <authorList>
            <person name="Holmfeldt K."/>
            <person name="Nilsson E."/>
            <person name="Simone D."/>
            <person name="Lopez-Fernandez M."/>
            <person name="Wu X."/>
            <person name="de Brujin I."/>
            <person name="Lundin D."/>
            <person name="Andersson A."/>
            <person name="Bertilsson S."/>
            <person name="Dopson M."/>
        </authorList>
    </citation>
    <scope>NUCLEOTIDE SEQUENCE</scope>
    <source>
        <strain evidence="3">MM415A00183</strain>
        <strain evidence="2">MM415B00339</strain>
    </source>
</reference>
<evidence type="ECO:0000313" key="3">
    <source>
        <dbReference type="EMBL" id="QJA84575.1"/>
    </source>
</evidence>
<evidence type="ECO:0000256" key="1">
    <source>
        <dbReference type="SAM" id="Phobius"/>
    </source>
</evidence>
<accession>A0A6M3KSZ8</accession>
<keyword evidence="1" id="KW-0812">Transmembrane</keyword>
<organism evidence="3">
    <name type="scientific">viral metagenome</name>
    <dbReference type="NCBI Taxonomy" id="1070528"/>
    <lineage>
        <taxon>unclassified sequences</taxon>
        <taxon>metagenomes</taxon>
        <taxon>organismal metagenomes</taxon>
    </lineage>
</organism>
<name>A0A6M3KSZ8_9ZZZZ</name>
<sequence length="182" mass="20693">MFLFVLGAIVGFFTAMVVLSSILITGVTFDMAVWTNIIIAIGTAVAAFIHYDSVKKQRKDRIWEINKNVLLELLDLVSQAIDETKFSIEKEYAHEVSHQPNTKVWGRLKSQTNLALNVYGPLMSKELVGHIENSKKLDEQIHDEVFFADLDHLEAYERSLENKQALQLQLKKFVSEMSGVHT</sequence>
<keyword evidence="1" id="KW-1133">Transmembrane helix</keyword>
<dbReference type="EMBL" id="MT141559">
    <property type="protein sequence ID" value="QJA66706.1"/>
    <property type="molecule type" value="Genomic_DNA"/>
</dbReference>
<keyword evidence="1" id="KW-0472">Membrane</keyword>
<gene>
    <name evidence="3" type="ORF">MM415A00183_0042</name>
    <name evidence="2" type="ORF">MM415B00339_0015</name>
</gene>
<proteinExistence type="predicted"/>
<protein>
    <submittedName>
        <fullName evidence="3">Uncharacterized protein</fullName>
    </submittedName>
</protein>
<dbReference type="EMBL" id="MT142531">
    <property type="protein sequence ID" value="QJA84575.1"/>
    <property type="molecule type" value="Genomic_DNA"/>
</dbReference>
<dbReference type="AlphaFoldDB" id="A0A6M3KSZ8"/>